<name>H2C5T9_9CREN</name>
<feature type="transmembrane region" description="Helical" evidence="1">
    <location>
        <begin position="71"/>
        <end position="91"/>
    </location>
</feature>
<dbReference type="RefSeq" id="WP_009072916.1">
    <property type="nucleotide sequence ID" value="NZ_JH597768.1"/>
</dbReference>
<dbReference type="eggNOG" id="arCOG12517">
    <property type="taxonomic scope" value="Archaea"/>
</dbReference>
<dbReference type="EMBL" id="JH597768">
    <property type="protein sequence ID" value="EHP69166.1"/>
    <property type="molecule type" value="Genomic_DNA"/>
</dbReference>
<organism evidence="2 3">
    <name type="scientific">Metallosphaera yellowstonensis MK1</name>
    <dbReference type="NCBI Taxonomy" id="671065"/>
    <lineage>
        <taxon>Archaea</taxon>
        <taxon>Thermoproteota</taxon>
        <taxon>Thermoprotei</taxon>
        <taxon>Sulfolobales</taxon>
        <taxon>Sulfolobaceae</taxon>
        <taxon>Metallosphaera</taxon>
    </lineage>
</organism>
<feature type="transmembrane region" description="Helical" evidence="1">
    <location>
        <begin position="103"/>
        <end position="124"/>
    </location>
</feature>
<evidence type="ECO:0000313" key="2">
    <source>
        <dbReference type="EMBL" id="EHP69166.1"/>
    </source>
</evidence>
<feature type="transmembrane region" description="Helical" evidence="1">
    <location>
        <begin position="39"/>
        <end position="59"/>
    </location>
</feature>
<dbReference type="Proteomes" id="UP000003980">
    <property type="component" value="Unassembled WGS sequence"/>
</dbReference>
<feature type="transmembrane region" description="Helical" evidence="1">
    <location>
        <begin position="144"/>
        <end position="173"/>
    </location>
</feature>
<reference evidence="2 3" key="1">
    <citation type="submission" date="2012-01" db="EMBL/GenBank/DDBJ databases">
        <title>Improved High-Quality Draft sequence of Metallosphaera yellowstonensis MK1.</title>
        <authorList>
            <consortium name="US DOE Joint Genome Institute"/>
            <person name="Lucas S."/>
            <person name="Han J."/>
            <person name="Cheng J.-F."/>
            <person name="Goodwin L."/>
            <person name="Pitluck S."/>
            <person name="Peters L."/>
            <person name="Teshima H."/>
            <person name="Detter J.C."/>
            <person name="Han C."/>
            <person name="Tapia R."/>
            <person name="Land M."/>
            <person name="Hauser L."/>
            <person name="Kyrpides N."/>
            <person name="Kozubal M."/>
            <person name="Macur R.E."/>
            <person name="Jay Z."/>
            <person name="Inskeep W."/>
            <person name="Woyke T."/>
        </authorList>
    </citation>
    <scope>NUCLEOTIDE SEQUENCE [LARGE SCALE GENOMIC DNA]</scope>
    <source>
        <strain evidence="2 3">MK1</strain>
    </source>
</reference>
<dbReference type="STRING" id="671065.MetMK1DRAFT_00019120"/>
<proteinExistence type="predicted"/>
<evidence type="ECO:0000313" key="3">
    <source>
        <dbReference type="Proteomes" id="UP000003980"/>
    </source>
</evidence>
<feature type="transmembrane region" description="Helical" evidence="1">
    <location>
        <begin position="14"/>
        <end position="33"/>
    </location>
</feature>
<evidence type="ECO:0008006" key="4">
    <source>
        <dbReference type="Google" id="ProtNLM"/>
    </source>
</evidence>
<dbReference type="AlphaFoldDB" id="H2C5T9"/>
<keyword evidence="3" id="KW-1185">Reference proteome</keyword>
<keyword evidence="1" id="KW-0812">Transmembrane</keyword>
<evidence type="ECO:0000256" key="1">
    <source>
        <dbReference type="SAM" id="Phobius"/>
    </source>
</evidence>
<keyword evidence="1" id="KW-1133">Transmembrane helix</keyword>
<accession>H2C5T9</accession>
<keyword evidence="1" id="KW-0472">Membrane</keyword>
<dbReference type="OrthoDB" id="34526at2157"/>
<sequence>MPKKPKLNLRTYEGLKRGLLSLVLYSTFLAVAYEAGTDLLLSGIPLLLAFLFLMMFGLLNRRSFSNMGQEYSLAVNLFYVLVVGDILNTLFSVTARLGFQVEISSILALIGLLLVLSYIFEYSFEILRISNQFNLKGLKIASGILLVSTVLYIILGVIPFSLAVTAAGMFSYAELSKLINYFKADTRNQ</sequence>
<protein>
    <recommendedName>
        <fullName evidence="4">Integral membrane protein</fullName>
    </recommendedName>
</protein>
<gene>
    <name evidence="2" type="ORF">MetMK1DRAFT_00019120</name>
</gene>
<dbReference type="HOGENOM" id="CLU_1465084_0_0_2"/>